<sequence>MTENAPDDKTPAAEDAVDESAAEAATTADEAEDAVAETAPSTPAAKPAATTKPKPAPAGDEDEEETEVVPVTRRRPPRPATATAPSAPSTPATVAVTVLVIALVAATTIFGFLYFKTRGELNDQKAADADRAHAEKVATDYATGASTFDYRDLGPWSKRLTTGVSTELKQRFEPTVGAMNQLLQPLQWVSKGTVTDAVVSSQSGSIYKVNAYVNVDMTNAQVPSGRTTLTVYNVTINKDANWEITDVGGTGAAPGIQSNEQTPAPAPAPTETAPAPAPAGPGN</sequence>
<evidence type="ECO:0000256" key="2">
    <source>
        <dbReference type="SAM" id="Phobius"/>
    </source>
</evidence>
<feature type="transmembrane region" description="Helical" evidence="2">
    <location>
        <begin position="94"/>
        <end position="115"/>
    </location>
</feature>
<feature type="compositionally biased region" description="Basic and acidic residues" evidence="1">
    <location>
        <begin position="1"/>
        <end position="12"/>
    </location>
</feature>
<feature type="compositionally biased region" description="Low complexity" evidence="1">
    <location>
        <begin position="80"/>
        <end position="90"/>
    </location>
</feature>
<evidence type="ECO:0000256" key="1">
    <source>
        <dbReference type="SAM" id="MobiDB-lite"/>
    </source>
</evidence>
<keyword evidence="4" id="KW-1185">Reference proteome</keyword>
<evidence type="ECO:0008006" key="5">
    <source>
        <dbReference type="Google" id="ProtNLM"/>
    </source>
</evidence>
<keyword evidence="2" id="KW-0472">Membrane</keyword>
<feature type="region of interest" description="Disordered" evidence="1">
    <location>
        <begin position="247"/>
        <end position="283"/>
    </location>
</feature>
<name>D5UW63_TSUPD</name>
<dbReference type="EMBL" id="CP001966">
    <property type="protein sequence ID" value="ADG77870.1"/>
    <property type="molecule type" value="Genomic_DNA"/>
</dbReference>
<dbReference type="STRING" id="521096.Tpau_1239"/>
<gene>
    <name evidence="3" type="ordered locus">Tpau_1239</name>
</gene>
<evidence type="ECO:0000313" key="4">
    <source>
        <dbReference type="Proteomes" id="UP000001213"/>
    </source>
</evidence>
<proteinExistence type="predicted"/>
<feature type="compositionally biased region" description="Low complexity" evidence="1">
    <location>
        <begin position="36"/>
        <end position="53"/>
    </location>
</feature>
<feature type="region of interest" description="Disordered" evidence="1">
    <location>
        <begin position="1"/>
        <end position="90"/>
    </location>
</feature>
<reference evidence="3 4" key="2">
    <citation type="journal article" date="2011" name="Stand. Genomic Sci.">
        <title>Complete genome sequence of Tsukamurella paurometabola type strain (no. 33).</title>
        <authorList>
            <person name="Munk A.C."/>
            <person name="Lapidus A."/>
            <person name="Lucas S."/>
            <person name="Nolan M."/>
            <person name="Tice H."/>
            <person name="Cheng J.F."/>
            <person name="Del Rio T.G."/>
            <person name="Goodwin L."/>
            <person name="Pitluck S."/>
            <person name="Liolios K."/>
            <person name="Huntemann M."/>
            <person name="Ivanova N."/>
            <person name="Mavromatis K."/>
            <person name="Mikhailova N."/>
            <person name="Pati A."/>
            <person name="Chen A."/>
            <person name="Palaniappan K."/>
            <person name="Tapia R."/>
            <person name="Han C."/>
            <person name="Land M."/>
            <person name="Hauser L."/>
            <person name="Chang Y.J."/>
            <person name="Jeffries C.D."/>
            <person name="Brettin T."/>
            <person name="Yasawong M."/>
            <person name="Brambilla E.M."/>
            <person name="Rohde M."/>
            <person name="Sikorski J."/>
            <person name="Goker M."/>
            <person name="Detter J.C."/>
            <person name="Woyke T."/>
            <person name="Bristow J."/>
            <person name="Eisen J.A."/>
            <person name="Markowitz V."/>
            <person name="Hugenholtz P."/>
            <person name="Kyrpides N.C."/>
            <person name="Klenk H.P."/>
        </authorList>
    </citation>
    <scope>NUCLEOTIDE SEQUENCE [LARGE SCALE GENOMIC DNA]</scope>
    <source>
        <strain evidence="4">ATCC 8368 / DSM 20162 / CCUG 35730 / CIP 100753 / JCM 10117 / KCTC 9821 / NBRC 16120 / NCIMB 702349 / NCTC 13040</strain>
    </source>
</reference>
<evidence type="ECO:0000313" key="3">
    <source>
        <dbReference type="EMBL" id="ADG77870.1"/>
    </source>
</evidence>
<organism evidence="3 4">
    <name type="scientific">Tsukamurella paurometabola (strain ATCC 8368 / DSM 20162 / CCUG 35730 / CIP 100753 / JCM 10117 / KCTC 9821 / NBRC 16120 / NCIMB 702349 / NCTC 13040)</name>
    <name type="common">Corynebacterium paurometabolum</name>
    <dbReference type="NCBI Taxonomy" id="521096"/>
    <lineage>
        <taxon>Bacteria</taxon>
        <taxon>Bacillati</taxon>
        <taxon>Actinomycetota</taxon>
        <taxon>Actinomycetes</taxon>
        <taxon>Mycobacteriales</taxon>
        <taxon>Tsukamurellaceae</taxon>
        <taxon>Tsukamurella</taxon>
    </lineage>
</organism>
<dbReference type="KEGG" id="tpr:Tpau_1239"/>
<dbReference type="HOGENOM" id="CLU_085734_0_0_11"/>
<keyword evidence="2" id="KW-0812">Transmembrane</keyword>
<keyword evidence="2" id="KW-1133">Transmembrane helix</keyword>
<dbReference type="RefSeq" id="WP_013125908.1">
    <property type="nucleotide sequence ID" value="NC_014158.1"/>
</dbReference>
<accession>D5UW63</accession>
<dbReference type="AlphaFoldDB" id="D5UW63"/>
<protein>
    <recommendedName>
        <fullName evidence="5">Mce-associated membrane protein</fullName>
    </recommendedName>
</protein>
<reference evidence="4" key="1">
    <citation type="submission" date="2010-03" db="EMBL/GenBank/DDBJ databases">
        <title>The complete chromosome of Tsukamurella paurometabola DSM 20162.</title>
        <authorList>
            <consortium name="US DOE Joint Genome Institute (JGI-PGF)"/>
            <person name="Lucas S."/>
            <person name="Copeland A."/>
            <person name="Lapidus A."/>
            <person name="Glavina del Rio T."/>
            <person name="Dalin E."/>
            <person name="Tice H."/>
            <person name="Bruce D."/>
            <person name="Goodwin L."/>
            <person name="Pitluck S."/>
            <person name="Kyrpides N."/>
            <person name="Mavromatis K."/>
            <person name="Ivanova N."/>
            <person name="Mikhailova N."/>
            <person name="Munk A.C."/>
            <person name="Brettin T."/>
            <person name="Detter J.C."/>
            <person name="Tapia R."/>
            <person name="Han C."/>
            <person name="Larimer F."/>
            <person name="Land M."/>
            <person name="Hauser L."/>
            <person name="Markowitz V."/>
            <person name="Cheng J.-F."/>
            <person name="Hugenholtz P."/>
            <person name="Woyke T."/>
            <person name="Wu D."/>
            <person name="Jando M."/>
            <person name="Brambilla E."/>
            <person name="Klenk H.-P."/>
            <person name="Eisen J.A."/>
        </authorList>
    </citation>
    <scope>NUCLEOTIDE SEQUENCE [LARGE SCALE GENOMIC DNA]</scope>
    <source>
        <strain evidence="4">ATCC 8368 / DSM 20162 / CCUG 35730 / CIP 100753 / JCM 10117 / KCTC 9821 / NBRC 16120 / NCIMB 702349 / NCTC 13040</strain>
    </source>
</reference>
<dbReference type="Proteomes" id="UP000001213">
    <property type="component" value="Chromosome"/>
</dbReference>